<protein>
    <submittedName>
        <fullName evidence="6">Znfinger in Ran binding protein and others domain containing protein</fullName>
    </submittedName>
</protein>
<dbReference type="KEGG" id="acan:ACA1_381860"/>
<keyword evidence="2 4" id="KW-0863">Zinc-finger</keyword>
<dbReference type="PROSITE" id="PS50199">
    <property type="entry name" value="ZF_RANBP2_2"/>
    <property type="match status" value="1"/>
</dbReference>
<evidence type="ECO:0000256" key="2">
    <source>
        <dbReference type="ARBA" id="ARBA00022771"/>
    </source>
</evidence>
<sequence>MNKTMSVPRKPGDWDCPNAACAEINFGSRVACRKCAAPRPQAAATNATTNAMSVPRKPGDWDCPNAACAEDDDEEGGVSTTTPGLVRLEVGPMWGASSIHVTGALGGDGGPFQRPGLGGRQRSWGTTAHINLKGSPASILNSHVDLFNGWVLL</sequence>
<dbReference type="SUPFAM" id="SSF90209">
    <property type="entry name" value="Ran binding protein zinc finger-like"/>
    <property type="match status" value="1"/>
</dbReference>
<dbReference type="InterPro" id="IPR036443">
    <property type="entry name" value="Znf_RanBP2_sf"/>
</dbReference>
<dbReference type="AlphaFoldDB" id="L8GP74"/>
<evidence type="ECO:0000256" key="3">
    <source>
        <dbReference type="ARBA" id="ARBA00022833"/>
    </source>
</evidence>
<dbReference type="RefSeq" id="XP_004336461.1">
    <property type="nucleotide sequence ID" value="XM_004336413.1"/>
</dbReference>
<dbReference type="EMBL" id="KB008053">
    <property type="protein sequence ID" value="ELR14448.1"/>
    <property type="molecule type" value="Genomic_DNA"/>
</dbReference>
<evidence type="ECO:0000256" key="1">
    <source>
        <dbReference type="ARBA" id="ARBA00022723"/>
    </source>
</evidence>
<dbReference type="InterPro" id="IPR001876">
    <property type="entry name" value="Znf_RanBP2"/>
</dbReference>
<keyword evidence="7" id="KW-1185">Reference proteome</keyword>
<evidence type="ECO:0000259" key="5">
    <source>
        <dbReference type="PROSITE" id="PS50199"/>
    </source>
</evidence>
<dbReference type="OrthoDB" id="1878647at2759"/>
<dbReference type="GO" id="GO:0008270">
    <property type="term" value="F:zinc ion binding"/>
    <property type="evidence" value="ECO:0007669"/>
    <property type="project" value="UniProtKB-KW"/>
</dbReference>
<keyword evidence="3" id="KW-0862">Zinc</keyword>
<reference evidence="6 7" key="1">
    <citation type="journal article" date="2013" name="Genome Biol.">
        <title>Genome of Acanthamoeba castellanii highlights extensive lateral gene transfer and early evolution of tyrosine kinase signaling.</title>
        <authorList>
            <person name="Clarke M."/>
            <person name="Lohan A.J."/>
            <person name="Liu B."/>
            <person name="Lagkouvardos I."/>
            <person name="Roy S."/>
            <person name="Zafar N."/>
            <person name="Bertelli C."/>
            <person name="Schilde C."/>
            <person name="Kianianmomeni A."/>
            <person name="Burglin T.R."/>
            <person name="Frech C."/>
            <person name="Turcotte B."/>
            <person name="Kopec K.O."/>
            <person name="Synnott J.M."/>
            <person name="Choo C."/>
            <person name="Paponov I."/>
            <person name="Finkler A."/>
            <person name="Soon Heng Tan C."/>
            <person name="Hutchins A.P."/>
            <person name="Weinmeier T."/>
            <person name="Rattei T."/>
            <person name="Chu J.S."/>
            <person name="Gimenez G."/>
            <person name="Irimia M."/>
            <person name="Rigden D.J."/>
            <person name="Fitzpatrick D.A."/>
            <person name="Lorenzo-Morales J."/>
            <person name="Bateman A."/>
            <person name="Chiu C.H."/>
            <person name="Tang P."/>
            <person name="Hegemann P."/>
            <person name="Fromm H."/>
            <person name="Raoult D."/>
            <person name="Greub G."/>
            <person name="Miranda-Saavedra D."/>
            <person name="Chen N."/>
            <person name="Nash P."/>
            <person name="Ginger M.L."/>
            <person name="Horn M."/>
            <person name="Schaap P."/>
            <person name="Caler L."/>
            <person name="Loftus B."/>
        </authorList>
    </citation>
    <scope>NUCLEOTIDE SEQUENCE [LARGE SCALE GENOMIC DNA]</scope>
    <source>
        <strain evidence="6 7">Neff</strain>
    </source>
</reference>
<evidence type="ECO:0000256" key="4">
    <source>
        <dbReference type="PROSITE-ProRule" id="PRU00322"/>
    </source>
</evidence>
<dbReference type="VEuPathDB" id="AmoebaDB:ACA1_381860"/>
<proteinExistence type="predicted"/>
<accession>L8GP74</accession>
<gene>
    <name evidence="6" type="ORF">ACA1_381860</name>
</gene>
<dbReference type="GeneID" id="14914979"/>
<keyword evidence="1" id="KW-0479">Metal-binding</keyword>
<dbReference type="Proteomes" id="UP000011083">
    <property type="component" value="Unassembled WGS sequence"/>
</dbReference>
<feature type="domain" description="RanBP2-type" evidence="5">
    <location>
        <begin position="10"/>
        <end position="41"/>
    </location>
</feature>
<evidence type="ECO:0000313" key="7">
    <source>
        <dbReference type="Proteomes" id="UP000011083"/>
    </source>
</evidence>
<organism evidence="6 7">
    <name type="scientific">Acanthamoeba castellanii (strain ATCC 30010 / Neff)</name>
    <dbReference type="NCBI Taxonomy" id="1257118"/>
    <lineage>
        <taxon>Eukaryota</taxon>
        <taxon>Amoebozoa</taxon>
        <taxon>Discosea</taxon>
        <taxon>Longamoebia</taxon>
        <taxon>Centramoebida</taxon>
        <taxon>Acanthamoebidae</taxon>
        <taxon>Acanthamoeba</taxon>
    </lineage>
</organism>
<name>L8GP74_ACACF</name>
<evidence type="ECO:0000313" key="6">
    <source>
        <dbReference type="EMBL" id="ELR14448.1"/>
    </source>
</evidence>
<dbReference type="PROSITE" id="PS01358">
    <property type="entry name" value="ZF_RANBP2_1"/>
    <property type="match status" value="1"/>
</dbReference>
<dbReference type="Gene3D" id="4.10.1060.10">
    <property type="entry name" value="Zinc finger, RanBP2-type"/>
    <property type="match status" value="1"/>
</dbReference>